<feature type="region of interest" description="Disordered" evidence="1">
    <location>
        <begin position="26"/>
        <end position="48"/>
    </location>
</feature>
<dbReference type="AlphaFoldDB" id="A0A7H0IDT6"/>
<evidence type="ECO:0000313" key="4">
    <source>
        <dbReference type="Proteomes" id="UP000516052"/>
    </source>
</evidence>
<protein>
    <submittedName>
        <fullName evidence="3">DUF3558 domain-containing protein</fullName>
    </submittedName>
</protein>
<reference evidence="3 4" key="1">
    <citation type="submission" date="2020-08" db="EMBL/GenBank/DDBJ databases">
        <title>A novel species.</title>
        <authorList>
            <person name="Gao J."/>
        </authorList>
    </citation>
    <scope>NUCLEOTIDE SEQUENCE [LARGE SCALE GENOMIC DNA]</scope>
    <source>
        <strain evidence="3 4">CRXT-G-22</strain>
    </source>
</reference>
<sequence>MQRKAYVPGAAALLAVLLTGCTGGSDGGGSTDDSNPGNSGTTSAAAQPGRYATLPEACGAVGRGTLDALLPGIKQLADVTQQQKAYAGTPTLTYDTDRRVGCRWKVESTAATDHLSVDFERVVSYANAVSDDAQAQILFARKQLAADLPAPASPSPSTPSTPAATPATAQSGTPAPSSSTSPTPPTTSVSPSASPSPTADIQPRVLDDLGDEAFLDDALTNSGSTAKQRTVTVAFRTSNVIVTVQYDEQPTTLGTVPDSKEMQDKARKLAAQLADRLG</sequence>
<evidence type="ECO:0000313" key="3">
    <source>
        <dbReference type="EMBL" id="QNP70952.1"/>
    </source>
</evidence>
<name>A0A7H0IDT6_9ACTN</name>
<dbReference type="RefSeq" id="WP_187747932.1">
    <property type="nucleotide sequence ID" value="NZ_CP060828.1"/>
</dbReference>
<feature type="compositionally biased region" description="Low complexity" evidence="1">
    <location>
        <begin position="160"/>
        <end position="199"/>
    </location>
</feature>
<feature type="signal peptide" evidence="2">
    <location>
        <begin position="1"/>
        <end position="24"/>
    </location>
</feature>
<proteinExistence type="predicted"/>
<dbReference type="KEGG" id="sroi:IAG44_16930"/>
<accession>A0A7H0IDT6</accession>
<feature type="region of interest" description="Disordered" evidence="1">
    <location>
        <begin position="148"/>
        <end position="203"/>
    </location>
</feature>
<keyword evidence="2" id="KW-0732">Signal</keyword>
<keyword evidence="4" id="KW-1185">Reference proteome</keyword>
<evidence type="ECO:0000256" key="1">
    <source>
        <dbReference type="SAM" id="MobiDB-lite"/>
    </source>
</evidence>
<feature type="chain" id="PRO_5028959321" evidence="2">
    <location>
        <begin position="25"/>
        <end position="278"/>
    </location>
</feature>
<dbReference type="EMBL" id="CP060828">
    <property type="protein sequence ID" value="QNP70952.1"/>
    <property type="molecule type" value="Genomic_DNA"/>
</dbReference>
<dbReference type="PROSITE" id="PS51257">
    <property type="entry name" value="PROKAR_LIPOPROTEIN"/>
    <property type="match status" value="1"/>
</dbReference>
<gene>
    <name evidence="3" type="ORF">IAG44_16930</name>
</gene>
<organism evidence="3 4">
    <name type="scientific">Streptomyces roseirectus</name>
    <dbReference type="NCBI Taxonomy" id="2768066"/>
    <lineage>
        <taxon>Bacteria</taxon>
        <taxon>Bacillati</taxon>
        <taxon>Actinomycetota</taxon>
        <taxon>Actinomycetes</taxon>
        <taxon>Kitasatosporales</taxon>
        <taxon>Streptomycetaceae</taxon>
        <taxon>Streptomyces</taxon>
    </lineage>
</organism>
<dbReference type="Proteomes" id="UP000516052">
    <property type="component" value="Chromosome"/>
</dbReference>
<feature type="compositionally biased region" description="Low complexity" evidence="1">
    <location>
        <begin position="31"/>
        <end position="40"/>
    </location>
</feature>
<evidence type="ECO:0000256" key="2">
    <source>
        <dbReference type="SAM" id="SignalP"/>
    </source>
</evidence>